<dbReference type="Proteomes" id="UP000199305">
    <property type="component" value="Unassembled WGS sequence"/>
</dbReference>
<organism evidence="2 3">
    <name type="scientific">Microbulbifer yueqingensis</name>
    <dbReference type="NCBI Taxonomy" id="658219"/>
    <lineage>
        <taxon>Bacteria</taxon>
        <taxon>Pseudomonadati</taxon>
        <taxon>Pseudomonadota</taxon>
        <taxon>Gammaproteobacteria</taxon>
        <taxon>Cellvibrionales</taxon>
        <taxon>Microbulbiferaceae</taxon>
        <taxon>Microbulbifer</taxon>
    </lineage>
</organism>
<evidence type="ECO:0008006" key="4">
    <source>
        <dbReference type="Google" id="ProtNLM"/>
    </source>
</evidence>
<feature type="chain" id="PRO_5011753144" description="DUF945 domain-containing protein" evidence="1">
    <location>
        <begin position="22"/>
        <end position="416"/>
    </location>
</feature>
<evidence type="ECO:0000313" key="3">
    <source>
        <dbReference type="Proteomes" id="UP000199305"/>
    </source>
</evidence>
<proteinExistence type="predicted"/>
<dbReference type="InterPro" id="IPR010352">
    <property type="entry name" value="DUF945"/>
</dbReference>
<feature type="signal peptide" evidence="1">
    <location>
        <begin position="1"/>
        <end position="21"/>
    </location>
</feature>
<dbReference type="EMBL" id="FNFH01000005">
    <property type="protein sequence ID" value="SDK53418.1"/>
    <property type="molecule type" value="Genomic_DNA"/>
</dbReference>
<keyword evidence="3" id="KW-1185">Reference proteome</keyword>
<sequence>MKFLKISLLILTSLLLLVALAAPGLIGPQVEEVWRQQFAQLQGAENTAYQRGWFGAEAGTRLASRDGSTGLHSDIQHGPVLFTARGPRVGVMYSETRLAVDRLAPGLRARLEKIYGPLDHSPVVLESLVGADNKVRNIVRLEPFTRSDNGGELRFEGARIVLESDYQGSSVAGTLAIGAVQRRQFALDKFVSEPVRGSFRFVPGQSGELSLELPQLKADSDAGPLEIRDATLELQARVHDSGNLDIRSDLQVPQVQSATPVTSLQQQVTLPDISLADLAHFLHALLLVPAPERDWPVVMRRPLQLRQQAAIQSSNGPTLVDLDIDWRGMPAGMRPAKRAPGQWLQPMVGSMTLTSAEQALMQSPLVGQAITLREYGLLLQNGDELQMHLEVDRGELRVNGQQLPPDLFVLALTGGF</sequence>
<name>A0A1G9CP33_9GAMM</name>
<accession>A0A1G9CP33</accession>
<dbReference type="OrthoDB" id="5721321at2"/>
<reference evidence="3" key="1">
    <citation type="submission" date="2016-10" db="EMBL/GenBank/DDBJ databases">
        <authorList>
            <person name="Varghese N."/>
            <person name="Submissions S."/>
        </authorList>
    </citation>
    <scope>NUCLEOTIDE SEQUENCE [LARGE SCALE GENOMIC DNA]</scope>
    <source>
        <strain evidence="3">CGMCC 1.10658</strain>
    </source>
</reference>
<dbReference type="RefSeq" id="WP_091514781.1">
    <property type="nucleotide sequence ID" value="NZ_FNFH01000005.1"/>
</dbReference>
<evidence type="ECO:0000256" key="1">
    <source>
        <dbReference type="SAM" id="SignalP"/>
    </source>
</evidence>
<dbReference type="Pfam" id="PF06097">
    <property type="entry name" value="DUF945"/>
    <property type="match status" value="1"/>
</dbReference>
<protein>
    <recommendedName>
        <fullName evidence="4">DUF945 domain-containing protein</fullName>
    </recommendedName>
</protein>
<dbReference type="AlphaFoldDB" id="A0A1G9CP33"/>
<dbReference type="STRING" id="658219.SAMN05216212_2578"/>
<keyword evidence="1" id="KW-0732">Signal</keyword>
<evidence type="ECO:0000313" key="2">
    <source>
        <dbReference type="EMBL" id="SDK53418.1"/>
    </source>
</evidence>
<gene>
    <name evidence="2" type="ORF">SAMN05216212_2578</name>
</gene>